<gene>
    <name evidence="7" type="ORF">BJZ21_002854</name>
</gene>
<accession>A0A7Y9JC16</accession>
<evidence type="ECO:0000256" key="2">
    <source>
        <dbReference type="ARBA" id="ARBA00012758"/>
    </source>
</evidence>
<evidence type="ECO:0000313" key="8">
    <source>
        <dbReference type="Proteomes" id="UP000535511"/>
    </source>
</evidence>
<dbReference type="GO" id="GO:0004564">
    <property type="term" value="F:beta-fructofuranosidase activity"/>
    <property type="evidence" value="ECO:0007669"/>
    <property type="project" value="UniProtKB-EC"/>
</dbReference>
<dbReference type="SMART" id="SM00640">
    <property type="entry name" value="Glyco_32"/>
    <property type="match status" value="1"/>
</dbReference>
<keyword evidence="8" id="KW-1185">Reference proteome</keyword>
<protein>
    <recommendedName>
        <fullName evidence="2">beta-fructofuranosidase</fullName>
        <ecNumber evidence="2">3.2.1.26</ecNumber>
    </recommendedName>
</protein>
<feature type="domain" description="Glycosyl hydrolase family 32 N-terminal" evidence="6">
    <location>
        <begin position="17"/>
        <end position="308"/>
    </location>
</feature>
<dbReference type="Pfam" id="PF00251">
    <property type="entry name" value="Glyco_hydro_32N"/>
    <property type="match status" value="1"/>
</dbReference>
<name>A0A7Y9JC16_9ACTN</name>
<dbReference type="Proteomes" id="UP000535511">
    <property type="component" value="Unassembled WGS sequence"/>
</dbReference>
<feature type="region of interest" description="Disordered" evidence="5">
    <location>
        <begin position="309"/>
        <end position="330"/>
    </location>
</feature>
<dbReference type="AlphaFoldDB" id="A0A7Y9JC16"/>
<dbReference type="InterPro" id="IPR013148">
    <property type="entry name" value="Glyco_hydro_32_N"/>
</dbReference>
<evidence type="ECO:0000256" key="3">
    <source>
        <dbReference type="ARBA" id="ARBA00022801"/>
    </source>
</evidence>
<dbReference type="GO" id="GO:0005975">
    <property type="term" value="P:carbohydrate metabolic process"/>
    <property type="evidence" value="ECO:0007669"/>
    <property type="project" value="InterPro"/>
</dbReference>
<dbReference type="InterPro" id="IPR023296">
    <property type="entry name" value="Glyco_hydro_beta-prop_sf"/>
</dbReference>
<evidence type="ECO:0000256" key="4">
    <source>
        <dbReference type="ARBA" id="ARBA00023295"/>
    </source>
</evidence>
<evidence type="ECO:0000256" key="1">
    <source>
        <dbReference type="ARBA" id="ARBA00009902"/>
    </source>
</evidence>
<dbReference type="SUPFAM" id="SSF75005">
    <property type="entry name" value="Arabinanase/levansucrase/invertase"/>
    <property type="match status" value="1"/>
</dbReference>
<keyword evidence="4 7" id="KW-0326">Glycosidase</keyword>
<dbReference type="InterPro" id="IPR001362">
    <property type="entry name" value="Glyco_hydro_32"/>
</dbReference>
<dbReference type="PANTHER" id="PTHR43101:SF1">
    <property type="entry name" value="BETA-FRUCTOSIDASE"/>
    <property type="match status" value="1"/>
</dbReference>
<proteinExistence type="inferred from homology"/>
<evidence type="ECO:0000313" key="7">
    <source>
        <dbReference type="EMBL" id="NYD42771.1"/>
    </source>
</evidence>
<comment type="caution">
    <text evidence="7">The sequence shown here is derived from an EMBL/GenBank/DDBJ whole genome shotgun (WGS) entry which is preliminary data.</text>
</comment>
<organism evidence="7 8">
    <name type="scientific">Nocardioides panaciterrulae</name>
    <dbReference type="NCBI Taxonomy" id="661492"/>
    <lineage>
        <taxon>Bacteria</taxon>
        <taxon>Bacillati</taxon>
        <taxon>Actinomycetota</taxon>
        <taxon>Actinomycetes</taxon>
        <taxon>Propionibacteriales</taxon>
        <taxon>Nocardioidaceae</taxon>
        <taxon>Nocardioides</taxon>
    </lineage>
</organism>
<reference evidence="7 8" key="1">
    <citation type="submission" date="2020-07" db="EMBL/GenBank/DDBJ databases">
        <title>Sequencing the genomes of 1000 actinobacteria strains.</title>
        <authorList>
            <person name="Klenk H.-P."/>
        </authorList>
    </citation>
    <scope>NUCLEOTIDE SEQUENCE [LARGE SCALE GENOMIC DNA]</scope>
    <source>
        <strain evidence="7 8">DSM 21350</strain>
    </source>
</reference>
<evidence type="ECO:0000256" key="5">
    <source>
        <dbReference type="SAM" id="MobiDB-lite"/>
    </source>
</evidence>
<dbReference type="CDD" id="cd08996">
    <property type="entry name" value="GH32_FFase"/>
    <property type="match status" value="1"/>
</dbReference>
<dbReference type="EC" id="3.2.1.26" evidence="2"/>
<sequence>MTNHPGGRADPTRPLLHFTAPTGWINDPHGLTFHRGAYHLFHQYVPDSPVWAPHCHWGHAVSTDLLRWEQRPVALAPGDGDDGVWTGCLVTDGAGARILYTSVTHPDLGLGRVRVATPTDDGWDTWKKGDVVLQPPDGLDLVAFRDPFVVREGPGWRMFVGAGTASGEAMALTWTSSDLEAWAYDGVAASRSTTERDPVWMGSLWECPQLVEVDGHTVLLASVWEAEVLHHVGYGLGSSDRGRFVAADWGRLSFGDAYYAPSYFEDSAGRPCLIFWMRGVGGADAGWSGCLSVPYVLSVADGRLRATPHPELAARRGPSPDPEPDLAAGPVDLEWSPDPDGDRLELVPPSGASTSLVVGHGTVTLERPGHADSSMPWSGGDLRVLVDGPVVEVAGADGLLGGALAPPHRLLAGRGALRVWPL</sequence>
<dbReference type="RefSeq" id="WP_179664365.1">
    <property type="nucleotide sequence ID" value="NZ_JACCBG010000001.1"/>
</dbReference>
<dbReference type="EMBL" id="JACCBG010000001">
    <property type="protein sequence ID" value="NYD42771.1"/>
    <property type="molecule type" value="Genomic_DNA"/>
</dbReference>
<dbReference type="Gene3D" id="2.115.10.20">
    <property type="entry name" value="Glycosyl hydrolase domain, family 43"/>
    <property type="match status" value="1"/>
</dbReference>
<dbReference type="PANTHER" id="PTHR43101">
    <property type="entry name" value="BETA-FRUCTOSIDASE"/>
    <property type="match status" value="1"/>
</dbReference>
<evidence type="ECO:0000259" key="6">
    <source>
        <dbReference type="Pfam" id="PF00251"/>
    </source>
</evidence>
<keyword evidence="3 7" id="KW-0378">Hydrolase</keyword>
<dbReference type="InterPro" id="IPR051214">
    <property type="entry name" value="GH32_Enzymes"/>
</dbReference>
<comment type="similarity">
    <text evidence="1">Belongs to the glycosyl hydrolase 32 family.</text>
</comment>